<accession>A0AAW1FHE8</accession>
<dbReference type="AlphaFoldDB" id="A0AAW1FHE8"/>
<feature type="chain" id="PRO_5043777321" description="Secreted protein" evidence="1">
    <location>
        <begin position="29"/>
        <end position="76"/>
    </location>
</feature>
<organism evidence="2 3">
    <name type="scientific">Zoarces viviparus</name>
    <name type="common">Viviparous eelpout</name>
    <name type="synonym">Blennius viviparus</name>
    <dbReference type="NCBI Taxonomy" id="48416"/>
    <lineage>
        <taxon>Eukaryota</taxon>
        <taxon>Metazoa</taxon>
        <taxon>Chordata</taxon>
        <taxon>Craniata</taxon>
        <taxon>Vertebrata</taxon>
        <taxon>Euteleostomi</taxon>
        <taxon>Actinopterygii</taxon>
        <taxon>Neopterygii</taxon>
        <taxon>Teleostei</taxon>
        <taxon>Neoteleostei</taxon>
        <taxon>Acanthomorphata</taxon>
        <taxon>Eupercaria</taxon>
        <taxon>Perciformes</taxon>
        <taxon>Cottioidei</taxon>
        <taxon>Zoarcales</taxon>
        <taxon>Zoarcidae</taxon>
        <taxon>Zoarcinae</taxon>
        <taxon>Zoarces</taxon>
    </lineage>
</organism>
<sequence length="76" mass="8905">MWWCVKDARWTNDAFALFELFFVVFCAAEHHVNGNVCFLENTRVLLHEEDEASCAIVRPQCAFQRETKGGVYFKRC</sequence>
<feature type="signal peptide" evidence="1">
    <location>
        <begin position="1"/>
        <end position="28"/>
    </location>
</feature>
<comment type="caution">
    <text evidence="2">The sequence shown here is derived from an EMBL/GenBank/DDBJ whole genome shotgun (WGS) entry which is preliminary data.</text>
</comment>
<evidence type="ECO:0000256" key="1">
    <source>
        <dbReference type="SAM" id="SignalP"/>
    </source>
</evidence>
<keyword evidence="3" id="KW-1185">Reference proteome</keyword>
<gene>
    <name evidence="2" type="ORF">VZT92_009289</name>
</gene>
<evidence type="ECO:0000313" key="2">
    <source>
        <dbReference type="EMBL" id="KAK9534231.1"/>
    </source>
</evidence>
<evidence type="ECO:0000313" key="3">
    <source>
        <dbReference type="Proteomes" id="UP001488805"/>
    </source>
</evidence>
<reference evidence="2 3" key="1">
    <citation type="journal article" date="2024" name="Genome Biol. Evol.">
        <title>Chromosome-level genome assembly of the viviparous eelpout Zoarces viviparus.</title>
        <authorList>
            <person name="Fuhrmann N."/>
            <person name="Brasseur M.V."/>
            <person name="Bakowski C.E."/>
            <person name="Podsiadlowski L."/>
            <person name="Prost S."/>
            <person name="Krehenwinkel H."/>
            <person name="Mayer C."/>
        </authorList>
    </citation>
    <scope>NUCLEOTIDE SEQUENCE [LARGE SCALE GENOMIC DNA]</scope>
    <source>
        <strain evidence="2">NO-MEL_2022_Ind0_liver</strain>
    </source>
</reference>
<keyword evidence="1" id="KW-0732">Signal</keyword>
<dbReference type="EMBL" id="JBCEZU010000067">
    <property type="protein sequence ID" value="KAK9534231.1"/>
    <property type="molecule type" value="Genomic_DNA"/>
</dbReference>
<name>A0AAW1FHE8_ZOAVI</name>
<protein>
    <recommendedName>
        <fullName evidence="4">Secreted protein</fullName>
    </recommendedName>
</protein>
<proteinExistence type="predicted"/>
<dbReference type="Proteomes" id="UP001488805">
    <property type="component" value="Unassembled WGS sequence"/>
</dbReference>
<evidence type="ECO:0008006" key="4">
    <source>
        <dbReference type="Google" id="ProtNLM"/>
    </source>
</evidence>